<dbReference type="EMBL" id="LFWU01000005">
    <property type="protein sequence ID" value="KON34575.1"/>
    <property type="molecule type" value="Genomic_DNA"/>
</dbReference>
<dbReference type="CDD" id="cd09879">
    <property type="entry name" value="PIN_VapC_AF0591-like"/>
    <property type="match status" value="1"/>
</dbReference>
<feature type="domain" description="PIN" evidence="1">
    <location>
        <begin position="13"/>
        <end position="118"/>
    </location>
</feature>
<protein>
    <recommendedName>
        <fullName evidence="1">PIN domain-containing protein</fullName>
    </recommendedName>
</protein>
<sequence length="142" mass="16096">MKTKLAASKKVGLKVIFDANFFFIPIQFNLDIFEELEKLLKKRYEPILLSSTKKELQGLAESTSTKTSKQALNAINLVEKCSFVPVEKSSTETYDDVIVRVATESKIPVATNDRNLRKRLRQSGVAVIYMRQKQRLVLDGSV</sequence>
<organism evidence="2 3">
    <name type="scientific">miscellaneous Crenarchaeota group-1 archaeon SG8-32-1</name>
    <dbReference type="NCBI Taxonomy" id="1685124"/>
    <lineage>
        <taxon>Archaea</taxon>
        <taxon>Candidatus Bathyarchaeota</taxon>
        <taxon>MCG-1</taxon>
    </lineage>
</organism>
<evidence type="ECO:0000313" key="3">
    <source>
        <dbReference type="Proteomes" id="UP000037237"/>
    </source>
</evidence>
<evidence type="ECO:0000259" key="1">
    <source>
        <dbReference type="SMART" id="SM00670"/>
    </source>
</evidence>
<dbReference type="PANTHER" id="PTHR12416">
    <property type="entry name" value="RRNA-PROCESSING PROTEIN UTP23 HOMOLOG"/>
    <property type="match status" value="1"/>
</dbReference>
<dbReference type="SUPFAM" id="SSF88723">
    <property type="entry name" value="PIN domain-like"/>
    <property type="match status" value="1"/>
</dbReference>
<proteinExistence type="predicted"/>
<reference evidence="2 3" key="1">
    <citation type="submission" date="2015-06" db="EMBL/GenBank/DDBJ databases">
        <title>New insights into the roles of widespread benthic archaea in carbon and nitrogen cycling.</title>
        <authorList>
            <person name="Lazar C.S."/>
            <person name="Baker B.J."/>
            <person name="Seitz K.W."/>
            <person name="Hyde A.S."/>
            <person name="Dick G.J."/>
            <person name="Hinrichs K.-U."/>
            <person name="Teske A.P."/>
        </authorList>
    </citation>
    <scope>NUCLEOTIDE SEQUENCE [LARGE SCALE GENOMIC DNA]</scope>
    <source>
        <strain evidence="2">SG8-32-1</strain>
    </source>
</reference>
<gene>
    <name evidence="2" type="ORF">AC477_00295</name>
</gene>
<dbReference type="Pfam" id="PF18477">
    <property type="entry name" value="PIN_9"/>
    <property type="match status" value="1"/>
</dbReference>
<dbReference type="Gene3D" id="3.40.50.1010">
    <property type="entry name" value="5'-nuclease"/>
    <property type="match status" value="1"/>
</dbReference>
<dbReference type="AlphaFoldDB" id="A0A0M0C1K9"/>
<name>A0A0M0C1K9_9ARCH</name>
<dbReference type="Proteomes" id="UP000037237">
    <property type="component" value="Unassembled WGS sequence"/>
</dbReference>
<evidence type="ECO:0000313" key="2">
    <source>
        <dbReference type="EMBL" id="KON34575.1"/>
    </source>
</evidence>
<dbReference type="InterPro" id="IPR029060">
    <property type="entry name" value="PIN-like_dom_sf"/>
</dbReference>
<dbReference type="InterPro" id="IPR002716">
    <property type="entry name" value="PIN_dom"/>
</dbReference>
<dbReference type="InterPro" id="IPR041120">
    <property type="entry name" value="PIN_9"/>
</dbReference>
<dbReference type="SMART" id="SM00670">
    <property type="entry name" value="PINc"/>
    <property type="match status" value="1"/>
</dbReference>
<accession>A0A0M0C1K9</accession>
<comment type="caution">
    <text evidence="2">The sequence shown here is derived from an EMBL/GenBank/DDBJ whole genome shotgun (WGS) entry which is preliminary data.</text>
</comment>